<dbReference type="GO" id="GO:0003677">
    <property type="term" value="F:DNA binding"/>
    <property type="evidence" value="ECO:0007669"/>
    <property type="project" value="InterPro"/>
</dbReference>
<keyword evidence="3" id="KW-0805">Transcription regulation</keyword>
<feature type="domain" description="Zn(2)-C6 fungal-type" evidence="7">
    <location>
        <begin position="216"/>
        <end position="248"/>
    </location>
</feature>
<evidence type="ECO:0000256" key="2">
    <source>
        <dbReference type="ARBA" id="ARBA00022723"/>
    </source>
</evidence>
<feature type="region of interest" description="Disordered" evidence="6">
    <location>
        <begin position="167"/>
        <end position="212"/>
    </location>
</feature>
<dbReference type="GO" id="GO:0006351">
    <property type="term" value="P:DNA-templated transcription"/>
    <property type="evidence" value="ECO:0007669"/>
    <property type="project" value="InterPro"/>
</dbReference>
<feature type="region of interest" description="Disordered" evidence="6">
    <location>
        <begin position="257"/>
        <end position="290"/>
    </location>
</feature>
<evidence type="ECO:0000256" key="3">
    <source>
        <dbReference type="ARBA" id="ARBA00023015"/>
    </source>
</evidence>
<feature type="region of interest" description="Disordered" evidence="6">
    <location>
        <begin position="129"/>
        <end position="154"/>
    </location>
</feature>
<comment type="caution">
    <text evidence="8">The sequence shown here is derived from an EMBL/GenBank/DDBJ whole genome shotgun (WGS) entry which is preliminary data.</text>
</comment>
<dbReference type="PROSITE" id="PS00463">
    <property type="entry name" value="ZN2_CY6_FUNGAL_1"/>
    <property type="match status" value="1"/>
</dbReference>
<dbReference type="PROSITE" id="PS50048">
    <property type="entry name" value="ZN2_CY6_FUNGAL_2"/>
    <property type="match status" value="1"/>
</dbReference>
<dbReference type="EMBL" id="JAAMPI010000362">
    <property type="protein sequence ID" value="KAF4632272.1"/>
    <property type="molecule type" value="Genomic_DNA"/>
</dbReference>
<dbReference type="Pfam" id="PF00172">
    <property type="entry name" value="Zn_clus"/>
    <property type="match status" value="1"/>
</dbReference>
<dbReference type="Gene3D" id="4.10.240.10">
    <property type="entry name" value="Zn(2)-C6 fungal-type DNA-binding domain"/>
    <property type="match status" value="1"/>
</dbReference>
<dbReference type="GO" id="GO:0008270">
    <property type="term" value="F:zinc ion binding"/>
    <property type="evidence" value="ECO:0007669"/>
    <property type="project" value="InterPro"/>
</dbReference>
<protein>
    <recommendedName>
        <fullName evidence="7">Zn(2)-C6 fungal-type domain-containing protein</fullName>
    </recommendedName>
</protein>
<feature type="compositionally biased region" description="Basic and acidic residues" evidence="6">
    <location>
        <begin position="827"/>
        <end position="844"/>
    </location>
</feature>
<evidence type="ECO:0000256" key="1">
    <source>
        <dbReference type="ARBA" id="ARBA00004123"/>
    </source>
</evidence>
<dbReference type="SMART" id="SM00906">
    <property type="entry name" value="Fungal_trans"/>
    <property type="match status" value="1"/>
</dbReference>
<dbReference type="InterPro" id="IPR050815">
    <property type="entry name" value="TF_fung"/>
</dbReference>
<keyword evidence="2" id="KW-0479">Metal-binding</keyword>
<dbReference type="Pfam" id="PF04082">
    <property type="entry name" value="Fungal_trans"/>
    <property type="match status" value="1"/>
</dbReference>
<evidence type="ECO:0000259" key="7">
    <source>
        <dbReference type="PROSITE" id="PS50048"/>
    </source>
</evidence>
<sequence length="1029" mass="114699">MGEAASDEVHTILLIRFTRCRAGLRLAFAASPIAKKRCTVNRAAPPHFAHAILGCGTNITLTVGDTPAVDNSDLPPICSSPDRESSDEKDSPSAPRALQSIRFQNLHTLSPGSQKDPTATIPSPHSIAAILSPSVPPEESTNGTSRSSTPKRTHAEAFSADQAYLHPASPSQHHAGIASVGEPSPGTRGPDDGSSGGMRGGLEEKKPPKMVRSSIACSRCRRSKVKCVNTGINSTCKACASSNRECTYPGPNSVVTPKRNDATAGIKQEDGESKKRIKKVEDAGRRNSQKTAEDILDSPILTRKMWDEVYDIFKLHFSTEMPFLHPPTFKNRMRQASYPRDPSAPASDLQDGKLLLLGVLTLTARFHPELVAHYSPSSNPLAASEYYATALAASFDRSNRNNLNPSLEVVQAYLMLALYEWGQTKGAMAFQDVGSAIRVAQLLELSYEDEPKPLVPTNQVVDPRNHPATNNILSPGEELTMKEVRRRTWWSCFIMDRMISAGKRRETMIVTDRLRVQLPCSDDQFLFKHDVKTAILNSNWQREIKPGEKINDDGVLGWYIRLVEIFGRFSEWSYAGGRRTESLPPWDKSTEFYKLRHELENFQRALPPNLAFNEANLSAHIEKRNATAYASMHTLYSLCLIMLHREYIPFIPLRCQKPSGPLDEPTFPPDKFDVPKGFWEESAENIFRAARNIIDIVRTCQEDNALPESPQIGFAIWQAAFVCVYAIHFNHMDTGHYLHSSELEQSPDFRNRGYFNITSKLLQDMVSRLRMAKGYQISIQKMHDYFEKVRGEYYRYVSDNVQPSFSGGGLDQYKKLEKELKEFGSLDNDKTIHSDESDTAEQARSRASTNDIGAGSSVNGEPMQGVESVLAPRPNGTASWAAVNAQNTPDMEERTKYNSQYPYGIPAQYSPNQSNPPSLGPNSGVPNSGPNSSYTLAQPHHSHYHNTVMPPVSTYPSMAQHTQPQPAMAPPTAHHPPDAWSQEQKDRWMLSTEGLDWNAEISTLAQIHGLDMWSRQQNYLQAPWNEGYT</sequence>
<evidence type="ECO:0000256" key="4">
    <source>
        <dbReference type="ARBA" id="ARBA00023163"/>
    </source>
</evidence>
<evidence type="ECO:0000313" key="9">
    <source>
        <dbReference type="Proteomes" id="UP000566819"/>
    </source>
</evidence>
<feature type="compositionally biased region" description="Polar residues" evidence="6">
    <location>
        <begin position="139"/>
        <end position="150"/>
    </location>
</feature>
<accession>A0A8H4RPX9</accession>
<dbReference type="InterPro" id="IPR036864">
    <property type="entry name" value="Zn2-C6_fun-type_DNA-bd_sf"/>
</dbReference>
<dbReference type="SMART" id="SM00066">
    <property type="entry name" value="GAL4"/>
    <property type="match status" value="1"/>
</dbReference>
<dbReference type="SUPFAM" id="SSF57701">
    <property type="entry name" value="Zn2/Cys6 DNA-binding domain"/>
    <property type="match status" value="1"/>
</dbReference>
<keyword evidence="9" id="KW-1185">Reference proteome</keyword>
<feature type="compositionally biased region" description="Basic and acidic residues" evidence="6">
    <location>
        <begin position="81"/>
        <end position="91"/>
    </location>
</feature>
<dbReference type="Proteomes" id="UP000566819">
    <property type="component" value="Unassembled WGS sequence"/>
</dbReference>
<dbReference type="GO" id="GO:0005634">
    <property type="term" value="C:nucleus"/>
    <property type="evidence" value="ECO:0007669"/>
    <property type="project" value="UniProtKB-SubCell"/>
</dbReference>
<dbReference type="InterPro" id="IPR007219">
    <property type="entry name" value="XnlR_reg_dom"/>
</dbReference>
<dbReference type="InterPro" id="IPR001138">
    <property type="entry name" value="Zn2Cys6_DnaBD"/>
</dbReference>
<comment type="subcellular location">
    <subcellularLocation>
        <location evidence="1">Nucleus</location>
    </subcellularLocation>
</comment>
<dbReference type="OrthoDB" id="5370478at2759"/>
<dbReference type="CDD" id="cd00067">
    <property type="entry name" value="GAL4"/>
    <property type="match status" value="1"/>
</dbReference>
<dbReference type="AlphaFoldDB" id="A0A8H4RPX9"/>
<feature type="compositionally biased region" description="Basic and acidic residues" evidence="6">
    <location>
        <begin position="267"/>
        <end position="285"/>
    </location>
</feature>
<feature type="region of interest" description="Disordered" evidence="6">
    <location>
        <begin position="827"/>
        <end position="873"/>
    </location>
</feature>
<dbReference type="CDD" id="cd12148">
    <property type="entry name" value="fungal_TF_MHR"/>
    <property type="match status" value="1"/>
</dbReference>
<keyword evidence="4" id="KW-0804">Transcription</keyword>
<keyword evidence="5" id="KW-0539">Nucleus</keyword>
<proteinExistence type="predicted"/>
<reference evidence="8 9" key="1">
    <citation type="submission" date="2020-03" db="EMBL/GenBank/DDBJ databases">
        <title>Draft Genome Sequence of Cudoniella acicularis.</title>
        <authorList>
            <person name="Buettner E."/>
            <person name="Kellner H."/>
        </authorList>
    </citation>
    <scope>NUCLEOTIDE SEQUENCE [LARGE SCALE GENOMIC DNA]</scope>
    <source>
        <strain evidence="8 9">DSM 108380</strain>
    </source>
</reference>
<feature type="compositionally biased region" description="Low complexity" evidence="6">
    <location>
        <begin position="958"/>
        <end position="972"/>
    </location>
</feature>
<dbReference type="GO" id="GO:0000981">
    <property type="term" value="F:DNA-binding transcription factor activity, RNA polymerase II-specific"/>
    <property type="evidence" value="ECO:0007669"/>
    <property type="project" value="InterPro"/>
</dbReference>
<feature type="compositionally biased region" description="Polar residues" evidence="6">
    <location>
        <begin position="845"/>
        <end position="859"/>
    </location>
</feature>
<evidence type="ECO:0000256" key="6">
    <source>
        <dbReference type="SAM" id="MobiDB-lite"/>
    </source>
</evidence>
<feature type="compositionally biased region" description="Low complexity" evidence="6">
    <location>
        <begin position="910"/>
        <end position="933"/>
    </location>
</feature>
<dbReference type="PANTHER" id="PTHR47338:SF5">
    <property type="entry name" value="ZN(II)2CYS6 TRANSCRIPTION FACTOR (EUROFUNG)"/>
    <property type="match status" value="1"/>
</dbReference>
<gene>
    <name evidence="8" type="ORF">G7Y89_g5859</name>
</gene>
<name>A0A8H4RPX9_9HELO</name>
<feature type="region of interest" description="Disordered" evidence="6">
    <location>
        <begin position="70"/>
        <end position="95"/>
    </location>
</feature>
<evidence type="ECO:0000313" key="8">
    <source>
        <dbReference type="EMBL" id="KAF4632272.1"/>
    </source>
</evidence>
<feature type="region of interest" description="Disordered" evidence="6">
    <location>
        <begin position="901"/>
        <end position="984"/>
    </location>
</feature>
<dbReference type="PANTHER" id="PTHR47338">
    <property type="entry name" value="ZN(II)2CYS6 TRANSCRIPTION FACTOR (EUROFUNG)-RELATED"/>
    <property type="match status" value="1"/>
</dbReference>
<organism evidence="8 9">
    <name type="scientific">Cudoniella acicularis</name>
    <dbReference type="NCBI Taxonomy" id="354080"/>
    <lineage>
        <taxon>Eukaryota</taxon>
        <taxon>Fungi</taxon>
        <taxon>Dikarya</taxon>
        <taxon>Ascomycota</taxon>
        <taxon>Pezizomycotina</taxon>
        <taxon>Leotiomycetes</taxon>
        <taxon>Helotiales</taxon>
        <taxon>Tricladiaceae</taxon>
        <taxon>Cudoniella</taxon>
    </lineage>
</organism>
<evidence type="ECO:0000256" key="5">
    <source>
        <dbReference type="ARBA" id="ARBA00023242"/>
    </source>
</evidence>